<sequence length="113" mass="12816">MSLWRNIVNYVCGNPTPEEKDVVIHDFTKRSREKDLLLTKVTDKDPAVGDWAGFAFTSDKYTFNKGDYLVVDFNEDIEGAEPYYQTLIVSGCVNLSAGMHSLILFELDSEDLE</sequence>
<accession>A0A0M7Q8F4</accession>
<evidence type="ECO:0000313" key="2">
    <source>
        <dbReference type="Proteomes" id="UP000203950"/>
    </source>
</evidence>
<dbReference type="KEGG" id="vg:26123281"/>
<evidence type="ECO:0000313" key="1">
    <source>
        <dbReference type="EMBL" id="CUL01451.1"/>
    </source>
</evidence>
<organism evidence="1 2">
    <name type="scientific">Escherichia phage slur16</name>
    <dbReference type="NCBI Taxonomy" id="1720495"/>
    <lineage>
        <taxon>Viruses</taxon>
        <taxon>Duplodnaviria</taxon>
        <taxon>Heunggongvirae</taxon>
        <taxon>Uroviricota</taxon>
        <taxon>Caudoviricetes</taxon>
        <taxon>Vequintavirinae</taxon>
        <taxon>Vequintavirus</taxon>
        <taxon>Vequintavirus slur16</taxon>
    </lineage>
</organism>
<keyword evidence="2" id="KW-1185">Reference proteome</keyword>
<dbReference type="EMBL" id="LN881727">
    <property type="protein sequence ID" value="CUL01451.1"/>
    <property type="molecule type" value="Genomic_DNA"/>
</dbReference>
<reference evidence="1 2" key="1">
    <citation type="journal article" date="2015" name="Genome Announc.">
        <title>Draft Genome Sequences of 14 Escherichia coli Phages Isolated from Cattle Slurry.</title>
        <authorList>
            <person name="Smith R."/>
            <person name="O'Hara M."/>
            <person name="Hobman J.L."/>
            <person name="Millard A.D."/>
        </authorList>
    </citation>
    <scope>NUCLEOTIDE SEQUENCE [LARGE SCALE GENOMIC DNA]</scope>
</reference>
<dbReference type="OrthoDB" id="31715at10239"/>
<evidence type="ECO:0008006" key="3">
    <source>
        <dbReference type="Google" id="ProtNLM"/>
    </source>
</evidence>
<name>A0A0M7Q8F4_9CAUD</name>
<dbReference type="RefSeq" id="YP_009177447.1">
    <property type="nucleotide sequence ID" value="NC_028248.1"/>
</dbReference>
<dbReference type="GeneID" id="26123281"/>
<protein>
    <recommendedName>
        <fullName evidence="3">Phage protein</fullName>
    </recommendedName>
</protein>
<proteinExistence type="predicted"/>
<dbReference type="Proteomes" id="UP000203950">
    <property type="component" value="Genome"/>
</dbReference>